<accession>A0AAC9MVB6</accession>
<evidence type="ECO:0000313" key="4">
    <source>
        <dbReference type="Proteomes" id="UP000322283"/>
    </source>
</evidence>
<name>A0AAC9MVB6_NEOTH</name>
<proteinExistence type="predicted"/>
<protein>
    <submittedName>
        <fullName evidence="1">Uncharacterized protein</fullName>
    </submittedName>
</protein>
<dbReference type="Proteomes" id="UP000322283">
    <property type="component" value="Unassembled WGS sequence"/>
</dbReference>
<dbReference type="Proteomes" id="UP000094598">
    <property type="component" value="Chromosome"/>
</dbReference>
<evidence type="ECO:0000313" key="3">
    <source>
        <dbReference type="Proteomes" id="UP000094598"/>
    </source>
</evidence>
<dbReference type="AlphaFoldDB" id="A0AAC9MVB6"/>
<gene>
    <name evidence="1" type="ORF">Maut_02247</name>
    <name evidence="2" type="ORF">MTAT_20200</name>
</gene>
<dbReference type="EMBL" id="VCDX01000006">
    <property type="protein sequence ID" value="TYL12778.1"/>
    <property type="molecule type" value="Genomic_DNA"/>
</dbReference>
<reference evidence="2 4" key="2">
    <citation type="submission" date="2019-05" db="EMBL/GenBank/DDBJ databases">
        <title>Genome sequence of Moorella thermoacetica ATCC 33924.</title>
        <authorList>
            <person name="Poehlein A."/>
            <person name="Bengelsdorf F.R."/>
            <person name="Duerre P."/>
            <person name="Daniel R."/>
        </authorList>
    </citation>
    <scope>NUCLEOTIDE SEQUENCE [LARGE SCALE GENOMIC DNA]</scope>
    <source>
        <strain evidence="2 4">ATCC 33924</strain>
    </source>
</reference>
<reference evidence="1 3" key="1">
    <citation type="submission" date="2016-08" db="EMBL/GenBank/DDBJ databases">
        <title>Moorella thermoacetica DSM 103132.</title>
        <authorList>
            <person name="Jendresen C.B."/>
            <person name="Redl S.M."/>
            <person name="Jensen T.O."/>
            <person name="Nielsen A.T."/>
        </authorList>
    </citation>
    <scope>NUCLEOTIDE SEQUENCE [LARGE SCALE GENOMIC DNA]</scope>
    <source>
        <strain evidence="1 3">DSM 103132</strain>
    </source>
</reference>
<evidence type="ECO:0000313" key="1">
    <source>
        <dbReference type="EMBL" id="AOQ24675.1"/>
    </source>
</evidence>
<keyword evidence="4" id="KW-1185">Reference proteome</keyword>
<organism evidence="1 3">
    <name type="scientific">Neomoorella thermoacetica</name>
    <name type="common">Clostridium thermoaceticum</name>
    <dbReference type="NCBI Taxonomy" id="1525"/>
    <lineage>
        <taxon>Bacteria</taxon>
        <taxon>Bacillati</taxon>
        <taxon>Bacillota</taxon>
        <taxon>Clostridia</taxon>
        <taxon>Neomoorellales</taxon>
        <taxon>Neomoorellaceae</taxon>
        <taxon>Neomoorella</taxon>
    </lineage>
</organism>
<evidence type="ECO:0000313" key="2">
    <source>
        <dbReference type="EMBL" id="TYL12778.1"/>
    </source>
</evidence>
<dbReference type="RefSeq" id="WP_069590455.1">
    <property type="nucleotide sequence ID" value="NZ_CP017019.1"/>
</dbReference>
<dbReference type="EMBL" id="CP017019">
    <property type="protein sequence ID" value="AOQ24675.1"/>
    <property type="molecule type" value="Genomic_DNA"/>
</dbReference>
<sequence length="404" mass="46195">MQKSLSTFALHQAFGPVHIVEELGDNRFLIERENGRQSEIDLSELVPVENIKPESDELWYVLPDQSTEENGWQLMHRVTDEFVRVVRGLSRLGSDFKLLAITEESNKPVVVLASRLVRVGDWVAYLETRTPLIKKEEPAPGPRDKVTHQGTWLSCLNCRNYIKWDWALAQVGPQTTDVMGRYSSMKGCAAYPAPDTTMGADMYRTERCVTNSLAKLFDENVLVPKRGAKGWVWDNRAGRSVPLAQLEYQAMAERAEWCPYFTPWRGTKMDQPWRQAKRLKNRELAIARKQEVNEMISIVIKREIKNRQLVITRVIRYGKKELARQEMELGAVTMAYANLRGLLAALRAVEALAEKNPWAKFKLMGVDKTALAMVKGERKTPVALRELAEEVVPLYKRLKEKLVA</sequence>